<comment type="caution">
    <text evidence="1">The sequence shown here is derived from an EMBL/GenBank/DDBJ whole genome shotgun (WGS) entry which is preliminary data.</text>
</comment>
<dbReference type="EMBL" id="LAZR01000931">
    <property type="protein sequence ID" value="KKN54398.1"/>
    <property type="molecule type" value="Genomic_DNA"/>
</dbReference>
<sequence>MRRLEALADAIAKYTGYHSPDSEAYQTRNPGLLKAWSVRHPRTDSGVRVFDSHIDGYQALLFDLKIKALGKSRYHLSGDSTLLDLMLAYQFPPTMAGFLVKFLRQALPDDETTETSILSFFMES</sequence>
<accession>A0A0F9ULE4</accession>
<evidence type="ECO:0000313" key="1">
    <source>
        <dbReference type="EMBL" id="KKN54398.1"/>
    </source>
</evidence>
<organism evidence="1">
    <name type="scientific">marine sediment metagenome</name>
    <dbReference type="NCBI Taxonomy" id="412755"/>
    <lineage>
        <taxon>unclassified sequences</taxon>
        <taxon>metagenomes</taxon>
        <taxon>ecological metagenomes</taxon>
    </lineage>
</organism>
<name>A0A0F9ULE4_9ZZZZ</name>
<dbReference type="AlphaFoldDB" id="A0A0F9ULE4"/>
<proteinExistence type="predicted"/>
<protein>
    <submittedName>
        <fullName evidence="1">Uncharacterized protein</fullName>
    </submittedName>
</protein>
<reference evidence="1" key="1">
    <citation type="journal article" date="2015" name="Nature">
        <title>Complex archaea that bridge the gap between prokaryotes and eukaryotes.</title>
        <authorList>
            <person name="Spang A."/>
            <person name="Saw J.H."/>
            <person name="Jorgensen S.L."/>
            <person name="Zaremba-Niedzwiedzka K."/>
            <person name="Martijn J."/>
            <person name="Lind A.E."/>
            <person name="van Eijk R."/>
            <person name="Schleper C."/>
            <person name="Guy L."/>
            <person name="Ettema T.J."/>
        </authorList>
    </citation>
    <scope>NUCLEOTIDE SEQUENCE</scope>
</reference>
<gene>
    <name evidence="1" type="ORF">LCGC14_0592960</name>
</gene>